<evidence type="ECO:0000313" key="3">
    <source>
        <dbReference type="Proteomes" id="UP000176944"/>
    </source>
</evidence>
<proteinExistence type="predicted"/>
<dbReference type="Proteomes" id="UP000176944">
    <property type="component" value="Chromosome"/>
</dbReference>
<dbReference type="EMBL" id="CP017708">
    <property type="protein sequence ID" value="AOY78539.1"/>
    <property type="molecule type" value="Genomic_DNA"/>
</dbReference>
<accession>A0A1D9FT44</accession>
<keyword evidence="1" id="KW-0472">Membrane</keyword>
<protein>
    <submittedName>
        <fullName evidence="2">Uncharacterized protein</fullName>
    </submittedName>
</protein>
<feature type="transmembrane region" description="Helical" evidence="1">
    <location>
        <begin position="6"/>
        <end position="26"/>
    </location>
</feature>
<gene>
    <name evidence="2" type="ORF">BJP36_00210</name>
</gene>
<organism evidence="2 3">
    <name type="scientific">Moorena producens (strain JHB)</name>
    <dbReference type="NCBI Taxonomy" id="1454205"/>
    <lineage>
        <taxon>Bacteria</taxon>
        <taxon>Bacillati</taxon>
        <taxon>Cyanobacteriota</taxon>
        <taxon>Cyanophyceae</taxon>
        <taxon>Coleofasciculales</taxon>
        <taxon>Coleofasciculaceae</taxon>
        <taxon>Moorena</taxon>
    </lineage>
</organism>
<keyword evidence="1" id="KW-0812">Transmembrane</keyword>
<sequence>MALLQFLIISAICMVLIKFVASWFGYGNIPILNKLVTIILSVFVTFEIIQLVQAIIIKFG</sequence>
<name>A0A1D9FT44_MOOP1</name>
<dbReference type="AlphaFoldDB" id="A0A1D9FT44"/>
<evidence type="ECO:0000256" key="1">
    <source>
        <dbReference type="SAM" id="Phobius"/>
    </source>
</evidence>
<reference evidence="3" key="1">
    <citation type="submission" date="2016-10" db="EMBL/GenBank/DDBJ databases">
        <title>Comparative genomics uncovers the prolific and rare metabolic potential of the cyanobacterial genus Moorea.</title>
        <authorList>
            <person name="Leao T."/>
            <person name="Castelao G."/>
            <person name="Korobeynikov A."/>
            <person name="Monroe E.A."/>
            <person name="Podell S."/>
            <person name="Glukhov E."/>
            <person name="Allen E."/>
            <person name="Gerwick W.H."/>
            <person name="Gerwick L."/>
        </authorList>
    </citation>
    <scope>NUCLEOTIDE SEQUENCE [LARGE SCALE GENOMIC DNA]</scope>
    <source>
        <strain evidence="3">JHB</strain>
    </source>
</reference>
<feature type="transmembrane region" description="Helical" evidence="1">
    <location>
        <begin position="38"/>
        <end position="57"/>
    </location>
</feature>
<keyword evidence="1" id="KW-1133">Transmembrane helix</keyword>
<evidence type="ECO:0000313" key="2">
    <source>
        <dbReference type="EMBL" id="AOY78539.1"/>
    </source>
</evidence>